<dbReference type="InterPro" id="IPR036754">
    <property type="entry name" value="YbaK/aa-tRNA-synt-asso_dom_sf"/>
</dbReference>
<dbReference type="EMBL" id="JAMYWD010000007">
    <property type="protein sequence ID" value="KAJ4965434.1"/>
    <property type="molecule type" value="Genomic_DNA"/>
</dbReference>
<dbReference type="FunFam" id="3.90.960.10:FF:000005">
    <property type="entry name" value="Putative prolyl-tRNA synthetase"/>
    <property type="match status" value="1"/>
</dbReference>
<proteinExistence type="inferred from homology"/>
<reference evidence="4" key="1">
    <citation type="journal article" date="2023" name="Plant J.">
        <title>The genome of the king protea, Protea cynaroides.</title>
        <authorList>
            <person name="Chang J."/>
            <person name="Duong T.A."/>
            <person name="Schoeman C."/>
            <person name="Ma X."/>
            <person name="Roodt D."/>
            <person name="Barker N."/>
            <person name="Li Z."/>
            <person name="Van de Peer Y."/>
            <person name="Mizrachi E."/>
        </authorList>
    </citation>
    <scope>NUCLEOTIDE SEQUENCE</scope>
    <source>
        <tissue evidence="4">Young leaves</tissue>
    </source>
</reference>
<evidence type="ECO:0000256" key="2">
    <source>
        <dbReference type="SAM" id="MobiDB-lite"/>
    </source>
</evidence>
<dbReference type="SUPFAM" id="SSF55826">
    <property type="entry name" value="YbaK/ProRS associated domain"/>
    <property type="match status" value="1"/>
</dbReference>
<evidence type="ECO:0000259" key="3">
    <source>
        <dbReference type="Pfam" id="PF04073"/>
    </source>
</evidence>
<evidence type="ECO:0000313" key="5">
    <source>
        <dbReference type="Proteomes" id="UP001141806"/>
    </source>
</evidence>
<dbReference type="Proteomes" id="UP001141806">
    <property type="component" value="Unassembled WGS sequence"/>
</dbReference>
<feature type="region of interest" description="Disordered" evidence="2">
    <location>
        <begin position="223"/>
        <end position="244"/>
    </location>
</feature>
<evidence type="ECO:0000313" key="4">
    <source>
        <dbReference type="EMBL" id="KAJ4965434.1"/>
    </source>
</evidence>
<sequence>MGYSKDQLLQQLKELQIDFSCYDHPVVLTVEAQAKYLGNLGGGLSKNLFLKDKKHRFYIVSTLASTTVDLKVLSQRLGLGKGGLRMASEEALLEILQVPLGSVTPFALINDSTRNVSLVLDQGFKAQNLCFFHPLTNDMTISLTARDLDQFLISIGRNPTYVDMELANPTVGKDQPPDLAALVPSGIIVLPDSFAKADTVQCPSEKHAPVENKTVTATAVKQSNHAPGVKVKPQGAGRPSSSNSNVSKFVEEILDKMSTVVLSEVTNESVQQHRELLGPAISDKVRERLRLDLESLAVMFKNTVYTQGLVAGSQTEPLHKCK</sequence>
<dbReference type="AlphaFoldDB" id="A0A9Q0K7R5"/>
<dbReference type="PANTHER" id="PTHR31423">
    <property type="entry name" value="YBAK DOMAIN-CONTAINING PROTEIN"/>
    <property type="match status" value="1"/>
</dbReference>
<dbReference type="Pfam" id="PF04073">
    <property type="entry name" value="tRNA_edit"/>
    <property type="match status" value="1"/>
</dbReference>
<accession>A0A9Q0K7R5</accession>
<dbReference type="PANTHER" id="PTHR31423:SF3">
    <property type="entry name" value="PROLYL-TRNA SYNTHETASE ASSOCIATED DOMAIN-CONTAINING PROTEIN 1-RELATED"/>
    <property type="match status" value="1"/>
</dbReference>
<name>A0A9Q0K7R5_9MAGN</name>
<dbReference type="InterPro" id="IPR007214">
    <property type="entry name" value="YbaK/aa-tRNA-synth-assoc-dom"/>
</dbReference>
<organism evidence="4 5">
    <name type="scientific">Protea cynaroides</name>
    <dbReference type="NCBI Taxonomy" id="273540"/>
    <lineage>
        <taxon>Eukaryota</taxon>
        <taxon>Viridiplantae</taxon>
        <taxon>Streptophyta</taxon>
        <taxon>Embryophyta</taxon>
        <taxon>Tracheophyta</taxon>
        <taxon>Spermatophyta</taxon>
        <taxon>Magnoliopsida</taxon>
        <taxon>Proteales</taxon>
        <taxon>Proteaceae</taxon>
        <taxon>Protea</taxon>
    </lineage>
</organism>
<gene>
    <name evidence="4" type="ORF">NE237_017283</name>
</gene>
<keyword evidence="5" id="KW-1185">Reference proteome</keyword>
<dbReference type="OrthoDB" id="424586at2759"/>
<evidence type="ECO:0000256" key="1">
    <source>
        <dbReference type="ARBA" id="ARBA00010201"/>
    </source>
</evidence>
<feature type="domain" description="YbaK/aminoacyl-tRNA synthetase-associated" evidence="3">
    <location>
        <begin position="24"/>
        <end position="150"/>
    </location>
</feature>
<protein>
    <recommendedName>
        <fullName evidence="3">YbaK/aminoacyl-tRNA synthetase-associated domain-containing protein</fullName>
    </recommendedName>
</protein>
<dbReference type="Gene3D" id="3.90.960.10">
    <property type="entry name" value="YbaK/aminoacyl-tRNA synthetase-associated domain"/>
    <property type="match status" value="1"/>
</dbReference>
<comment type="similarity">
    <text evidence="1">Belongs to the PRORSD1 family.</text>
</comment>
<comment type="caution">
    <text evidence="4">The sequence shown here is derived from an EMBL/GenBank/DDBJ whole genome shotgun (WGS) entry which is preliminary data.</text>
</comment>
<dbReference type="CDD" id="cd04335">
    <property type="entry name" value="PrdX_deacylase"/>
    <property type="match status" value="1"/>
</dbReference>
<dbReference type="GO" id="GO:0002161">
    <property type="term" value="F:aminoacyl-tRNA deacylase activity"/>
    <property type="evidence" value="ECO:0007669"/>
    <property type="project" value="InterPro"/>
</dbReference>
<dbReference type="InterPro" id="IPR040285">
    <property type="entry name" value="ProX/PRXD1"/>
</dbReference>